<dbReference type="InterPro" id="IPR050266">
    <property type="entry name" value="AB_hydrolase_sf"/>
</dbReference>
<dbReference type="SUPFAM" id="SSF53474">
    <property type="entry name" value="alpha/beta-Hydrolases"/>
    <property type="match status" value="1"/>
</dbReference>
<evidence type="ECO:0000313" key="2">
    <source>
        <dbReference type="EMBL" id="MBD2188218.1"/>
    </source>
</evidence>
<dbReference type="InterPro" id="IPR029058">
    <property type="entry name" value="AB_hydrolase_fold"/>
</dbReference>
<accession>A0ABR7ZXU3</accession>
<dbReference type="Pfam" id="PF00561">
    <property type="entry name" value="Abhydrolase_1"/>
    <property type="match status" value="1"/>
</dbReference>
<evidence type="ECO:0000259" key="1">
    <source>
        <dbReference type="Pfam" id="PF00561"/>
    </source>
</evidence>
<evidence type="ECO:0000313" key="3">
    <source>
        <dbReference type="Proteomes" id="UP000642094"/>
    </source>
</evidence>
<sequence length="249" mass="28856">MSFRQSTSPQVVGICTSQPLRRFDLPLLRSLSRQYAVAQWEYCQEPDEAIDLNMAIDSLHNYLDTCDAPVHLVGHGIAGLLGWLYARQYPERVRSLTLVSVGVNLSTSWHSHYYEQRQLMSCNRDTMLMRTAFYLFGYRDKDMLQWLAELLKQDLDNSLIPHSLYAQTYTAPTPIAVPLLVCGALDDYVIAGGEHAYQKWRLHLKENDRLWLSEHGKHFLHYSQWQSVSKQIRTFWNSLTLVSNTFALK</sequence>
<comment type="caution">
    <text evidence="2">The sequence shown here is derived from an EMBL/GenBank/DDBJ whole genome shotgun (WGS) entry which is preliminary data.</text>
</comment>
<organism evidence="2 3">
    <name type="scientific">Pseudanabaena mucicola FACHB-723</name>
    <dbReference type="NCBI Taxonomy" id="2692860"/>
    <lineage>
        <taxon>Bacteria</taxon>
        <taxon>Bacillati</taxon>
        <taxon>Cyanobacteriota</taxon>
        <taxon>Cyanophyceae</taxon>
        <taxon>Pseudanabaenales</taxon>
        <taxon>Pseudanabaenaceae</taxon>
        <taxon>Pseudanabaena</taxon>
    </lineage>
</organism>
<dbReference type="EMBL" id="JACJQB010000013">
    <property type="protein sequence ID" value="MBD2188218.1"/>
    <property type="molecule type" value="Genomic_DNA"/>
</dbReference>
<gene>
    <name evidence="2" type="ORF">H6F41_08695</name>
</gene>
<dbReference type="GO" id="GO:0016787">
    <property type="term" value="F:hydrolase activity"/>
    <property type="evidence" value="ECO:0007669"/>
    <property type="project" value="UniProtKB-KW"/>
</dbReference>
<dbReference type="Gene3D" id="3.40.50.1820">
    <property type="entry name" value="alpha/beta hydrolase"/>
    <property type="match status" value="1"/>
</dbReference>
<protein>
    <submittedName>
        <fullName evidence="2">Alpha/beta hydrolase</fullName>
    </submittedName>
</protein>
<dbReference type="Proteomes" id="UP000642094">
    <property type="component" value="Unassembled WGS sequence"/>
</dbReference>
<dbReference type="InterPro" id="IPR000073">
    <property type="entry name" value="AB_hydrolase_1"/>
</dbReference>
<dbReference type="PANTHER" id="PTHR43798:SF33">
    <property type="entry name" value="HYDROLASE, PUTATIVE (AFU_ORTHOLOGUE AFUA_2G14860)-RELATED"/>
    <property type="match status" value="1"/>
</dbReference>
<proteinExistence type="predicted"/>
<keyword evidence="2" id="KW-0378">Hydrolase</keyword>
<name>A0ABR7ZXU3_9CYAN</name>
<keyword evidence="3" id="KW-1185">Reference proteome</keyword>
<dbReference type="RefSeq" id="WP_190403079.1">
    <property type="nucleotide sequence ID" value="NZ_JACJQB010000013.1"/>
</dbReference>
<reference evidence="2 3" key="1">
    <citation type="journal article" date="2020" name="ISME J.">
        <title>Comparative genomics reveals insights into cyanobacterial evolution and habitat adaptation.</title>
        <authorList>
            <person name="Chen M.Y."/>
            <person name="Teng W.K."/>
            <person name="Zhao L."/>
            <person name="Hu C.X."/>
            <person name="Zhou Y.K."/>
            <person name="Han B.P."/>
            <person name="Song L.R."/>
            <person name="Shu W.S."/>
        </authorList>
    </citation>
    <scope>NUCLEOTIDE SEQUENCE [LARGE SCALE GENOMIC DNA]</scope>
    <source>
        <strain evidence="2 3">FACHB-723</strain>
    </source>
</reference>
<dbReference type="PANTHER" id="PTHR43798">
    <property type="entry name" value="MONOACYLGLYCEROL LIPASE"/>
    <property type="match status" value="1"/>
</dbReference>
<feature type="domain" description="AB hydrolase-1" evidence="1">
    <location>
        <begin position="68"/>
        <end position="145"/>
    </location>
</feature>